<dbReference type="InterPro" id="IPR058752">
    <property type="entry name" value="RDRP_C_head"/>
</dbReference>
<name>A0ABM1BUP7_LIMPO</name>
<dbReference type="Pfam" id="PF25359">
    <property type="entry name" value="PH_met_RdRP"/>
    <property type="match status" value="1"/>
</dbReference>
<feature type="domain" description="PH-like" evidence="10">
    <location>
        <begin position="111"/>
        <end position="294"/>
    </location>
</feature>
<dbReference type="InterPro" id="IPR057493">
    <property type="entry name" value="PH_RdRP-assoc"/>
</dbReference>
<evidence type="ECO:0000256" key="6">
    <source>
        <dbReference type="ARBA" id="ARBA00023158"/>
    </source>
</evidence>
<evidence type="ECO:0000313" key="12">
    <source>
        <dbReference type="Proteomes" id="UP000694941"/>
    </source>
</evidence>
<gene>
    <name evidence="13 14" type="primary">LOC106472907</name>
</gene>
<accession>A0ABM1BUP7</accession>
<dbReference type="Pfam" id="PF26253">
    <property type="entry name" value="RdRP_head"/>
    <property type="match status" value="1"/>
</dbReference>
<keyword evidence="5 8" id="KW-0694">RNA-binding</keyword>
<evidence type="ECO:0000313" key="13">
    <source>
        <dbReference type="RefSeq" id="XP_013789033.1"/>
    </source>
</evidence>
<evidence type="ECO:0000259" key="11">
    <source>
        <dbReference type="Pfam" id="PF26253"/>
    </source>
</evidence>
<dbReference type="PANTHER" id="PTHR23079:SF55">
    <property type="entry name" value="RNA-DIRECTED RNA POLYMERASE"/>
    <property type="match status" value="1"/>
</dbReference>
<feature type="domain" description="RDRP core" evidence="9">
    <location>
        <begin position="399"/>
        <end position="955"/>
    </location>
</feature>
<keyword evidence="3 8" id="KW-0808">Transferase</keyword>
<dbReference type="InterPro" id="IPR057596">
    <property type="entry name" value="RDRP_core"/>
</dbReference>
<proteinExistence type="inferred from homology"/>
<evidence type="ECO:0000256" key="3">
    <source>
        <dbReference type="ARBA" id="ARBA00022679"/>
    </source>
</evidence>
<keyword evidence="2 8" id="KW-0696">RNA-directed RNA polymerase</keyword>
<evidence type="ECO:0000256" key="1">
    <source>
        <dbReference type="ARBA" id="ARBA00005762"/>
    </source>
</evidence>
<keyword evidence="12" id="KW-1185">Reference proteome</keyword>
<evidence type="ECO:0000256" key="8">
    <source>
        <dbReference type="RuleBase" id="RU363098"/>
    </source>
</evidence>
<dbReference type="EC" id="2.7.7.48" evidence="8"/>
<dbReference type="GeneID" id="106472907"/>
<evidence type="ECO:0000256" key="4">
    <source>
        <dbReference type="ARBA" id="ARBA00022695"/>
    </source>
</evidence>
<organism evidence="12 13">
    <name type="scientific">Limulus polyphemus</name>
    <name type="common">Atlantic horseshoe crab</name>
    <dbReference type="NCBI Taxonomy" id="6850"/>
    <lineage>
        <taxon>Eukaryota</taxon>
        <taxon>Metazoa</taxon>
        <taxon>Ecdysozoa</taxon>
        <taxon>Arthropoda</taxon>
        <taxon>Chelicerata</taxon>
        <taxon>Merostomata</taxon>
        <taxon>Xiphosura</taxon>
        <taxon>Limulidae</taxon>
        <taxon>Limulus</taxon>
    </lineage>
</organism>
<evidence type="ECO:0000259" key="9">
    <source>
        <dbReference type="Pfam" id="PF05183"/>
    </source>
</evidence>
<dbReference type="Proteomes" id="UP000694941">
    <property type="component" value="Unplaced"/>
</dbReference>
<dbReference type="RefSeq" id="XP_013789033.1">
    <property type="nucleotide sequence ID" value="XM_013933579.2"/>
</dbReference>
<sequence length="1370" mass="157475">MDNLGTAPQKNSVYVRLLWLPGDKSKFPVNKLKESILYIDKVLIEESSESKRKTSNDLYEERLLELECELRLDKSLEDCVQSLLCKWCSSSFPTQFWIFPKNLDVFKEKFVPAHKWKKIEYFSLGSIVGLNTFVEHYNCSQNEKGSCKITQVQGYFEHDKEILKIYFCVAKNTTNGQRDGRTHRFHWLVVSYASIQRILISKFENCTKLYMYLASPPLLYAVKAKDKYIPVDEIDSKTPKVRVVQFGEGQNQCTKSMLGKSSVLLIKLNDKEHWEVTSCLFNRCKETPVFFTHMENKTCTKNPVLPPFSSQCFGLKYALKAVFSNSFNVQDQHVDKSILNSYANKNPKALEESLFEISVALDAGNIVLFENALKTLFPLYDIDLSLKNEKLMLVRRVVLTPTRMVLLPPQPYMKSLIFKTNCDAEYALRVSIREDNNMKLTFTIGESEDCLNEIVYKPLIRGLRIAGRKYEVFGCSTSQLRDHGLWLYAEDEKKQTAESIRASLGNLNNIRTISKYMARMGQLFSQARGSLQVSKDCVVEVDDVTGGMHPDSGKPYIFSDGVGKISPNLAKKVYKALNIETCPSAMQVRYGGCKGMLAVDNQLQGEVMHTRPSMKKFEFSSSSLEILNWSHPKPVFLNRQVITILEQLGVPRNVFEKLQEKMLLKLTRSLYDERSALKLLKENSKLKFPFKELASVGVSFLKDPFFRSIIQAIYRRVTLDLIEKSRIEIPIDKGRTMFGILDERSILEYGQIFVQYTELSGIRTVLQGTVVVLKNPCMHPGDVRKFEAVDIPQLHHLVDCVVFPAKGHRPHPDEMSGSDLDGDEYSLFWLDELIFKRLNHSPMDFPSNDSETNDKPVEVADMLKFFTEYIKKDSGIGRVANAHLVWADCEKKGIFSQKCLSKAKDYAQNLDFAKSGICEISDTDSFPWQYPDFMDKLDHKSSYLSKRALGHLYRNCKRIQFAIDTANEKLECDLDTYLLYPGLEEYLESAKEALEKYSFTLRTTMKIFGVESEGELASMCITRLSKYLQERNDMKNVGIVLENQIQYVFESLKKEFYREFSNGSKTKTSDYCLPLESVDKALRKASAWYKVTCEQNKNNFGEANFYGLPWIVADLLVVIRKIQTAKETKISEKQRLIARINSICFSQSIADTFNYPEQNLFLQATKALKLLQWWVHYHSKLFSLSTFCTDVQSYIDRVFKNIMEESWSNLDNVSAGSLVLQCLELMASGGMKSNNARSEKSVTCIEQEAGLIALIMLCKLVYGRIDGLYFKDFDTQTTCDILHVQDEWEVIHLSLYNEQFSSPFMKKEDDVKHYIQKNTGISKIDMRAKHEQGDKWHLLLTVRGCRWSLERVKELVVRPSFEKAIKEGLF</sequence>
<keyword evidence="6" id="KW-0943">RNA-mediated gene silencing</keyword>
<feature type="domain" description="RDRP C-terminal head" evidence="11">
    <location>
        <begin position="978"/>
        <end position="1129"/>
    </location>
</feature>
<evidence type="ECO:0000313" key="14">
    <source>
        <dbReference type="RefSeq" id="XP_022257160.1"/>
    </source>
</evidence>
<protein>
    <recommendedName>
        <fullName evidence="8">RNA-dependent RNA polymerase</fullName>
        <ecNumber evidence="8">2.7.7.48</ecNumber>
    </recommendedName>
</protein>
<evidence type="ECO:0000256" key="7">
    <source>
        <dbReference type="ARBA" id="ARBA00048744"/>
    </source>
</evidence>
<reference evidence="13 14" key="1">
    <citation type="submission" date="2025-05" db="UniProtKB">
        <authorList>
            <consortium name="RefSeq"/>
        </authorList>
    </citation>
    <scope>IDENTIFICATION</scope>
    <source>
        <tissue evidence="13 14">Muscle</tissue>
    </source>
</reference>
<evidence type="ECO:0000259" key="10">
    <source>
        <dbReference type="Pfam" id="PF25359"/>
    </source>
</evidence>
<keyword evidence="4 8" id="KW-0548">Nucleotidyltransferase</keyword>
<dbReference type="InterPro" id="IPR007855">
    <property type="entry name" value="RDRP"/>
</dbReference>
<comment type="similarity">
    <text evidence="1 8">Belongs to the RdRP family.</text>
</comment>
<comment type="catalytic activity">
    <reaction evidence="7 8">
        <text>RNA(n) + a ribonucleoside 5'-triphosphate = RNA(n+1) + diphosphate</text>
        <dbReference type="Rhea" id="RHEA:21248"/>
        <dbReference type="Rhea" id="RHEA-COMP:14527"/>
        <dbReference type="Rhea" id="RHEA-COMP:17342"/>
        <dbReference type="ChEBI" id="CHEBI:33019"/>
        <dbReference type="ChEBI" id="CHEBI:61557"/>
        <dbReference type="ChEBI" id="CHEBI:140395"/>
        <dbReference type="EC" id="2.7.7.48"/>
    </reaction>
</comment>
<evidence type="ECO:0000256" key="5">
    <source>
        <dbReference type="ARBA" id="ARBA00022884"/>
    </source>
</evidence>
<dbReference type="RefSeq" id="XP_022257160.1">
    <property type="nucleotide sequence ID" value="XM_022401452.1"/>
</dbReference>
<evidence type="ECO:0000256" key="2">
    <source>
        <dbReference type="ARBA" id="ARBA00022484"/>
    </source>
</evidence>
<dbReference type="Pfam" id="PF05183">
    <property type="entry name" value="RdRP"/>
    <property type="match status" value="1"/>
</dbReference>
<dbReference type="PANTHER" id="PTHR23079">
    <property type="entry name" value="RNA-DEPENDENT RNA POLYMERASE"/>
    <property type="match status" value="1"/>
</dbReference>